<evidence type="ECO:0000256" key="3">
    <source>
        <dbReference type="ARBA" id="ARBA00022801"/>
    </source>
</evidence>
<reference evidence="7 8" key="1">
    <citation type="submission" date="2018-08" db="EMBL/GenBank/DDBJ databases">
        <title>A genome reference for cultivated species of the human gut microbiota.</title>
        <authorList>
            <person name="Zou Y."/>
            <person name="Xue W."/>
            <person name="Luo G."/>
        </authorList>
    </citation>
    <scope>NUCLEOTIDE SEQUENCE [LARGE SCALE GENOMIC DNA]</scope>
    <source>
        <strain evidence="7 8">AF48-16</strain>
    </source>
</reference>
<name>A0A415EQH6_ENTCA</name>
<dbReference type="Proteomes" id="UP000286288">
    <property type="component" value="Unassembled WGS sequence"/>
</dbReference>
<evidence type="ECO:0000256" key="2">
    <source>
        <dbReference type="ARBA" id="ARBA00022729"/>
    </source>
</evidence>
<proteinExistence type="inferred from homology"/>
<dbReference type="GO" id="GO:0005975">
    <property type="term" value="P:carbohydrate metabolic process"/>
    <property type="evidence" value="ECO:0007669"/>
    <property type="project" value="InterPro"/>
</dbReference>
<dbReference type="GO" id="GO:0004553">
    <property type="term" value="F:hydrolase activity, hydrolyzing O-glycosyl compounds"/>
    <property type="evidence" value="ECO:0007669"/>
    <property type="project" value="InterPro"/>
</dbReference>
<dbReference type="CDD" id="cd18820">
    <property type="entry name" value="GH43_LbAraf43-like"/>
    <property type="match status" value="1"/>
</dbReference>
<evidence type="ECO:0000256" key="4">
    <source>
        <dbReference type="ARBA" id="ARBA00023295"/>
    </source>
</evidence>
<feature type="chain" id="PRO_5019570588" evidence="6">
    <location>
        <begin position="27"/>
        <end position="468"/>
    </location>
</feature>
<keyword evidence="4 5" id="KW-0326">Glycosidase</keyword>
<dbReference type="InterPro" id="IPR023296">
    <property type="entry name" value="Glyco_hydro_beta-prop_sf"/>
</dbReference>
<comment type="similarity">
    <text evidence="1 5">Belongs to the glycosyl hydrolase 43 family.</text>
</comment>
<dbReference type="Pfam" id="PF04616">
    <property type="entry name" value="Glyco_hydro_43"/>
    <property type="match status" value="1"/>
</dbReference>
<organism evidence="7 8">
    <name type="scientific">Enterococcus casseliflavus</name>
    <name type="common">Enterococcus flavescens</name>
    <dbReference type="NCBI Taxonomy" id="37734"/>
    <lineage>
        <taxon>Bacteria</taxon>
        <taxon>Bacillati</taxon>
        <taxon>Bacillota</taxon>
        <taxon>Bacilli</taxon>
        <taxon>Lactobacillales</taxon>
        <taxon>Enterococcaceae</taxon>
        <taxon>Enterococcus</taxon>
    </lineage>
</organism>
<dbReference type="PANTHER" id="PTHR43817">
    <property type="entry name" value="GLYCOSYL HYDROLASE"/>
    <property type="match status" value="1"/>
</dbReference>
<keyword evidence="2 6" id="KW-0732">Signal</keyword>
<evidence type="ECO:0000256" key="5">
    <source>
        <dbReference type="RuleBase" id="RU361187"/>
    </source>
</evidence>
<gene>
    <name evidence="7" type="ORF">DW084_12710</name>
</gene>
<dbReference type="Gene3D" id="2.115.10.20">
    <property type="entry name" value="Glycosyl hydrolase domain, family 43"/>
    <property type="match status" value="1"/>
</dbReference>
<evidence type="ECO:0000313" key="7">
    <source>
        <dbReference type="EMBL" id="RHK05603.1"/>
    </source>
</evidence>
<dbReference type="EMBL" id="QRMZ01000017">
    <property type="protein sequence ID" value="RHK05603.1"/>
    <property type="molecule type" value="Genomic_DNA"/>
</dbReference>
<keyword evidence="3 5" id="KW-0378">Hydrolase</keyword>
<dbReference type="PANTHER" id="PTHR43817:SF1">
    <property type="entry name" value="HYDROLASE, FAMILY 43, PUTATIVE (AFU_ORTHOLOGUE AFUA_3G01660)-RELATED"/>
    <property type="match status" value="1"/>
</dbReference>
<evidence type="ECO:0000256" key="1">
    <source>
        <dbReference type="ARBA" id="ARBA00009865"/>
    </source>
</evidence>
<protein>
    <submittedName>
        <fullName evidence="7">Glycosyl hydrolase, family 43</fullName>
    </submittedName>
</protein>
<dbReference type="AlphaFoldDB" id="A0A415EQH6"/>
<dbReference type="PROSITE" id="PS51257">
    <property type="entry name" value="PROKAR_LIPOPROTEIN"/>
    <property type="match status" value="1"/>
</dbReference>
<feature type="signal peptide" evidence="6">
    <location>
        <begin position="1"/>
        <end position="26"/>
    </location>
</feature>
<evidence type="ECO:0000313" key="8">
    <source>
        <dbReference type="Proteomes" id="UP000286288"/>
    </source>
</evidence>
<dbReference type="SUPFAM" id="SSF75005">
    <property type="entry name" value="Arabinanase/levansucrase/invertase"/>
    <property type="match status" value="1"/>
</dbReference>
<sequence length="468" mass="53455">MGKSAAWLSGVSILIAALMITGCSTGTDPGEEVSDFTSIIDNDGADPWILQTEAFFYYTKTTGNNLTLWRAENLSHVAAGEKKVIWEMPAEFESIWAPELHYLDDRWVMYFAANRPSETHRMYALVNHQKDPYMGEWQLEEIKGMDDKFAIDGTVLEINDKRYFLWSGWEGYENVAQNLYVAEMVSPTEVIGEKRLISEPEYEWEMRQTPLINEAPQVIIKDETVNLVYSASGSWDNDYALGLMTLDVADDPLERANWQKEPEPIFQQTNTVYGPGHNGFAKSKDGSEDWLIYHAARWDHSGWDRSIRLQKFGWDQEDKVLLEAPLDEWHVQALPKAEPNRLRLTASRALLEGDLALVEDEAALSKKVVQGFESTTDKIIFTPQIEEADEFLVIAYVKTTDYLSLNDPIQVRIETKQASHMVDVYPSEYYQPLQVRMKLPKGSQEITLSSEIGVDTLSIDRLEIVKFQ</sequence>
<evidence type="ECO:0000256" key="6">
    <source>
        <dbReference type="SAM" id="SignalP"/>
    </source>
</evidence>
<dbReference type="InterPro" id="IPR006710">
    <property type="entry name" value="Glyco_hydro_43"/>
</dbReference>
<accession>A0A415EQH6</accession>
<comment type="caution">
    <text evidence="7">The sequence shown here is derived from an EMBL/GenBank/DDBJ whole genome shotgun (WGS) entry which is preliminary data.</text>
</comment>